<reference evidence="1" key="1">
    <citation type="submission" date="2021-01" db="EMBL/GenBank/DDBJ databases">
        <authorList>
            <person name="Kaushik A."/>
        </authorList>
    </citation>
    <scope>NUCLEOTIDE SEQUENCE</scope>
    <source>
        <strain evidence="1">AG1-1C</strain>
    </source>
</reference>
<evidence type="ECO:0000313" key="2">
    <source>
        <dbReference type="Proteomes" id="UP000663846"/>
    </source>
</evidence>
<evidence type="ECO:0000313" key="1">
    <source>
        <dbReference type="EMBL" id="CAE6381584.1"/>
    </source>
</evidence>
<organism evidence="1 2">
    <name type="scientific">Rhizoctonia solani</name>
    <dbReference type="NCBI Taxonomy" id="456999"/>
    <lineage>
        <taxon>Eukaryota</taxon>
        <taxon>Fungi</taxon>
        <taxon>Dikarya</taxon>
        <taxon>Basidiomycota</taxon>
        <taxon>Agaricomycotina</taxon>
        <taxon>Agaricomycetes</taxon>
        <taxon>Cantharellales</taxon>
        <taxon>Ceratobasidiaceae</taxon>
        <taxon>Rhizoctonia</taxon>
    </lineage>
</organism>
<sequence>MNSGLWPYHLIATKTCPVFGFSSERRSRRSTAGFMVVLKLQPMLPAPSDLGEAPSCRPTISDSWYMCSNPAPTKARPEGLPDYDELLYMVQGNSSSQDVVANQQQEIIQYLGGIGEVGECERSEYETTSKKVKALLL</sequence>
<gene>
    <name evidence="1" type="ORF">RDB_LOCUS34890</name>
</gene>
<protein>
    <submittedName>
        <fullName evidence="1">Uncharacterized protein</fullName>
    </submittedName>
</protein>
<dbReference type="AlphaFoldDB" id="A0A8H2WFW4"/>
<name>A0A8H2WFW4_9AGAM</name>
<comment type="caution">
    <text evidence="1">The sequence shown here is derived from an EMBL/GenBank/DDBJ whole genome shotgun (WGS) entry which is preliminary data.</text>
</comment>
<dbReference type="Proteomes" id="UP000663846">
    <property type="component" value="Unassembled WGS sequence"/>
</dbReference>
<proteinExistence type="predicted"/>
<accession>A0A8H2WFW4</accession>
<dbReference type="EMBL" id="CAJMWS010000219">
    <property type="protein sequence ID" value="CAE6381584.1"/>
    <property type="molecule type" value="Genomic_DNA"/>
</dbReference>